<protein>
    <submittedName>
        <fullName evidence="2">Uncharacterized protein</fullName>
    </submittedName>
</protein>
<feature type="compositionally biased region" description="Basic and acidic residues" evidence="1">
    <location>
        <begin position="160"/>
        <end position="179"/>
    </location>
</feature>
<organism evidence="2 3">
    <name type="scientific">Paenibacillus lutrae</name>
    <dbReference type="NCBI Taxonomy" id="2078573"/>
    <lineage>
        <taxon>Bacteria</taxon>
        <taxon>Bacillati</taxon>
        <taxon>Bacillota</taxon>
        <taxon>Bacilli</taxon>
        <taxon>Bacillales</taxon>
        <taxon>Paenibacillaceae</taxon>
        <taxon>Paenibacillus</taxon>
    </lineage>
</organism>
<reference evidence="2 3" key="1">
    <citation type="journal article" date="2019" name="Microorganisms">
        <title>Paenibacillus lutrae sp. nov., A Chitinolytic Species Isolated from A River Otter in Castril Natural Park, Granada, Spain.</title>
        <authorList>
            <person name="Rodriguez M."/>
            <person name="Reina J.C."/>
            <person name="Bejar V."/>
            <person name="Llamas I."/>
        </authorList>
    </citation>
    <scope>NUCLEOTIDE SEQUENCE [LARGE SCALE GENOMIC DNA]</scope>
    <source>
        <strain evidence="2 3">N10</strain>
    </source>
</reference>
<dbReference type="Proteomes" id="UP000490800">
    <property type="component" value="Unassembled WGS sequence"/>
</dbReference>
<proteinExistence type="predicted"/>
<dbReference type="AlphaFoldDB" id="A0A7X3FJN6"/>
<evidence type="ECO:0000313" key="2">
    <source>
        <dbReference type="EMBL" id="MVP00557.1"/>
    </source>
</evidence>
<dbReference type="OrthoDB" id="2611907at2"/>
<accession>A0A7X3FJN6</accession>
<feature type="region of interest" description="Disordered" evidence="1">
    <location>
        <begin position="160"/>
        <end position="189"/>
    </location>
</feature>
<name>A0A7X3FJN6_9BACL</name>
<evidence type="ECO:0000256" key="1">
    <source>
        <dbReference type="SAM" id="MobiDB-lite"/>
    </source>
</evidence>
<gene>
    <name evidence="2" type="ORF">EDM21_13665</name>
</gene>
<comment type="caution">
    <text evidence="2">The sequence shown here is derived from an EMBL/GenBank/DDBJ whole genome shotgun (WGS) entry which is preliminary data.</text>
</comment>
<evidence type="ECO:0000313" key="3">
    <source>
        <dbReference type="Proteomes" id="UP000490800"/>
    </source>
</evidence>
<keyword evidence="3" id="KW-1185">Reference proteome</keyword>
<sequence>MKNRRLLITCVLTLGIMGSGYYIADQRVIGEETGAVYNHEVYEDVDKLISDVSLVVEVIPTSTNKEIVKEKEYVDSYTLTDVKVNKVLKNSTDKAEVPQILPVIERFFTVDNGIKPGRTKIIADEYTPLIPGNRYILFLNWSEEKQAYWIHALNQGKINMDGHDEKEKNEAARNERFKNLQESAFSKFK</sequence>
<dbReference type="RefSeq" id="WP_157336266.1">
    <property type="nucleotide sequence ID" value="NZ_RHLK01000007.1"/>
</dbReference>
<dbReference type="EMBL" id="RHLK01000007">
    <property type="protein sequence ID" value="MVP00557.1"/>
    <property type="molecule type" value="Genomic_DNA"/>
</dbReference>
<feature type="compositionally biased region" description="Polar residues" evidence="1">
    <location>
        <begin position="180"/>
        <end position="189"/>
    </location>
</feature>